<evidence type="ECO:0000256" key="4">
    <source>
        <dbReference type="ARBA" id="ARBA00023136"/>
    </source>
</evidence>
<dbReference type="EMBL" id="GL193780">
    <property type="protein sequence ID" value="EFB16049.1"/>
    <property type="molecule type" value="Genomic_DNA"/>
</dbReference>
<gene>
    <name evidence="7" type="ORF">PANDA_018090</name>
</gene>
<keyword evidence="3" id="KW-1133">Transmembrane helix</keyword>
<accession>D2HZ68</accession>
<evidence type="ECO:0000259" key="6">
    <source>
        <dbReference type="PROSITE" id="PS50262"/>
    </source>
</evidence>
<organism evidence="7">
    <name type="scientific">Ailuropoda melanoleuca</name>
    <name type="common">Giant panda</name>
    <dbReference type="NCBI Taxonomy" id="9646"/>
    <lineage>
        <taxon>Eukaryota</taxon>
        <taxon>Metazoa</taxon>
        <taxon>Chordata</taxon>
        <taxon>Craniata</taxon>
        <taxon>Vertebrata</taxon>
        <taxon>Euteleostomi</taxon>
        <taxon>Mammalia</taxon>
        <taxon>Eutheria</taxon>
        <taxon>Laurasiatheria</taxon>
        <taxon>Carnivora</taxon>
        <taxon>Caniformia</taxon>
        <taxon>Ursidae</taxon>
        <taxon>Ailuropoda</taxon>
    </lineage>
</organism>
<dbReference type="InParanoid" id="D2HZ68"/>
<evidence type="ECO:0000256" key="2">
    <source>
        <dbReference type="ARBA" id="ARBA00022692"/>
    </source>
</evidence>
<dbReference type="SUPFAM" id="SSF81321">
    <property type="entry name" value="Family A G protein-coupled receptor-like"/>
    <property type="match status" value="1"/>
</dbReference>
<reference evidence="7" key="1">
    <citation type="journal article" date="2010" name="Nature">
        <title>The sequence and de novo assembly of the giant panda genome.</title>
        <authorList>
            <person name="Li R."/>
            <person name="Fan W."/>
            <person name="Tian G."/>
            <person name="Zhu H."/>
            <person name="He L."/>
            <person name="Cai J."/>
            <person name="Huang Q."/>
            <person name="Cai Q."/>
            <person name="Li B."/>
            <person name="Bai Y."/>
            <person name="Zhang Z."/>
            <person name="Zhang Y."/>
            <person name="Wang W."/>
            <person name="Li J."/>
            <person name="Wei F."/>
            <person name="Li H."/>
            <person name="Jian M."/>
            <person name="Li J."/>
            <person name="Zhang Z."/>
            <person name="Nielsen R."/>
            <person name="Li D."/>
            <person name="Gu W."/>
            <person name="Yang Z."/>
            <person name="Xuan Z."/>
            <person name="Ryder O.A."/>
            <person name="Leung F.C."/>
            <person name="Zhou Y."/>
            <person name="Cao J."/>
            <person name="Sun X."/>
            <person name="Fu Y."/>
            <person name="Fang X."/>
            <person name="Guo X."/>
            <person name="Wang B."/>
            <person name="Hou R."/>
            <person name="Shen F."/>
            <person name="Mu B."/>
            <person name="Ni P."/>
            <person name="Lin R."/>
            <person name="Qian W."/>
            <person name="Wang G."/>
            <person name="Yu C."/>
            <person name="Nie W."/>
            <person name="Wang J."/>
            <person name="Wu Z."/>
            <person name="Liang H."/>
            <person name="Min J."/>
            <person name="Wu Q."/>
            <person name="Cheng S."/>
            <person name="Ruan J."/>
            <person name="Wang M."/>
            <person name="Shi Z."/>
            <person name="Wen M."/>
            <person name="Liu B."/>
            <person name="Ren X."/>
            <person name="Zheng H."/>
            <person name="Dong D."/>
            <person name="Cook K."/>
            <person name="Shan G."/>
            <person name="Zhang H."/>
            <person name="Kosiol C."/>
            <person name="Xie X."/>
            <person name="Lu Z."/>
            <person name="Zheng H."/>
            <person name="Li Y."/>
            <person name="Steiner C.C."/>
            <person name="Lam T.T."/>
            <person name="Lin S."/>
            <person name="Zhang Q."/>
            <person name="Li G."/>
            <person name="Tian J."/>
            <person name="Gong T."/>
            <person name="Liu H."/>
            <person name="Zhang D."/>
            <person name="Fang L."/>
            <person name="Ye C."/>
            <person name="Zhang J."/>
            <person name="Hu W."/>
            <person name="Xu A."/>
            <person name="Ren Y."/>
            <person name="Zhang G."/>
            <person name="Bruford M.W."/>
            <person name="Li Q."/>
            <person name="Ma L."/>
            <person name="Guo Y."/>
            <person name="An N."/>
            <person name="Hu Y."/>
            <person name="Zheng Y."/>
            <person name="Shi Y."/>
            <person name="Li Z."/>
            <person name="Liu Q."/>
            <person name="Chen Y."/>
            <person name="Zhao J."/>
            <person name="Qu N."/>
            <person name="Zhao S."/>
            <person name="Tian F."/>
            <person name="Wang X."/>
            <person name="Wang H."/>
            <person name="Xu L."/>
            <person name="Liu X."/>
            <person name="Vinar T."/>
            <person name="Wang Y."/>
            <person name="Lam T.W."/>
            <person name="Yiu S.M."/>
            <person name="Liu S."/>
            <person name="Zhang H."/>
            <person name="Li D."/>
            <person name="Huang Y."/>
            <person name="Wang X."/>
            <person name="Yang G."/>
            <person name="Jiang Z."/>
            <person name="Wang J."/>
            <person name="Qin N."/>
            <person name="Li L."/>
            <person name="Li J."/>
            <person name="Bolund L."/>
            <person name="Kristiansen K."/>
            <person name="Wong G.K."/>
            <person name="Olson M."/>
            <person name="Zhang X."/>
            <person name="Li S."/>
            <person name="Yang H."/>
            <person name="Wang J."/>
            <person name="Wang J."/>
        </authorList>
    </citation>
    <scope>NUCLEOTIDE SEQUENCE [LARGE SCALE GENOMIC DNA]</scope>
</reference>
<evidence type="ECO:0000256" key="5">
    <source>
        <dbReference type="SAM" id="MobiDB-lite"/>
    </source>
</evidence>
<proteinExistence type="predicted"/>
<dbReference type="InterPro" id="IPR017452">
    <property type="entry name" value="GPCR_Rhodpsn_7TM"/>
</dbReference>
<feature type="region of interest" description="Disordered" evidence="5">
    <location>
        <begin position="418"/>
        <end position="458"/>
    </location>
</feature>
<dbReference type="GO" id="GO:0016020">
    <property type="term" value="C:membrane"/>
    <property type="evidence" value="ECO:0007669"/>
    <property type="project" value="UniProtKB-SubCell"/>
</dbReference>
<evidence type="ECO:0000256" key="3">
    <source>
        <dbReference type="ARBA" id="ARBA00022989"/>
    </source>
</evidence>
<dbReference type="PANTHER" id="PTHR46752:SF1">
    <property type="entry name" value="G-PROTEIN COUPLED RECEPTOR 39"/>
    <property type="match status" value="1"/>
</dbReference>
<dbReference type="Gene3D" id="1.20.1070.10">
    <property type="entry name" value="Rhodopsin 7-helix transmembrane proteins"/>
    <property type="match status" value="1"/>
</dbReference>
<name>D2HZ68_AILME</name>
<keyword evidence="4" id="KW-0472">Membrane</keyword>
<dbReference type="PANTHER" id="PTHR46752">
    <property type="entry name" value="G-PROTEIN COUPLED RECEPTOR 39"/>
    <property type="match status" value="1"/>
</dbReference>
<feature type="domain" description="G-protein coupled receptors family 1 profile" evidence="6">
    <location>
        <begin position="292"/>
        <end position="349"/>
    </location>
</feature>
<comment type="subcellular location">
    <subcellularLocation>
        <location evidence="1">Membrane</location>
    </subcellularLocation>
</comment>
<dbReference type="InterPro" id="IPR052676">
    <property type="entry name" value="Zinc-sensing_GPCR"/>
</dbReference>
<dbReference type="PROSITE" id="PS50262">
    <property type="entry name" value="G_PROTEIN_RECEP_F1_2"/>
    <property type="match status" value="1"/>
</dbReference>
<protein>
    <recommendedName>
        <fullName evidence="6">G-protein coupled receptors family 1 profile domain-containing protein</fullName>
    </recommendedName>
</protein>
<evidence type="ECO:0000256" key="1">
    <source>
        <dbReference type="ARBA" id="ARBA00004370"/>
    </source>
</evidence>
<sequence>MAHGDELNDVKVKKAAGRVENLGLGFGAVAKQIQGWGTLDSRLLTLDKCLLLPRPLFLYNAGALVKGLTLVTRRTLREVLSCSLKFSLRSDISKRQILSGETSCSSEGDNSCEKNPPNAGPVDLCFKGEQFQHGVALSLELLMEQNGLRMCGSRGGDGDGDDGGTGGREGDGVGVMVMVVEEVMMMVIEEVMVMVVSGWWGGVMVVEVMMKPLSFPWAKLAVRGDHPSRKLPLAVRSLPAPDSVTFSKAAKEVTEREKDRLYKGAGLVPPSFPPEASITWPTDAHFASGDGLIVVTLAVCWMPNQVRRIMAAAKPKHDWTKTYFRAYMILLPFSDTFFYLSSVLNPLLYNVSSQQFRRVFGQVLRCHLTLPHANHSKHLRAHATSTAASTRSARRPLIFMASRSSSSARSHKVFLSTFQSEAKPESMPQQRSLESLEASSEVKPPPSAAGNGLQEREV</sequence>
<feature type="region of interest" description="Disordered" evidence="5">
    <location>
        <begin position="152"/>
        <end position="171"/>
    </location>
</feature>
<dbReference type="AlphaFoldDB" id="D2HZ68"/>
<keyword evidence="2" id="KW-0812">Transmembrane</keyword>
<evidence type="ECO:0000313" key="7">
    <source>
        <dbReference type="EMBL" id="EFB16049.1"/>
    </source>
</evidence>
<dbReference type="GO" id="GO:0004930">
    <property type="term" value="F:G protein-coupled receptor activity"/>
    <property type="evidence" value="ECO:0007669"/>
    <property type="project" value="TreeGrafter"/>
</dbReference>